<evidence type="ECO:0000256" key="1">
    <source>
        <dbReference type="ARBA" id="ARBA00001971"/>
    </source>
</evidence>
<comment type="cofactor">
    <cofactor evidence="1 9">
        <name>heme</name>
        <dbReference type="ChEBI" id="CHEBI:30413"/>
    </cofactor>
</comment>
<dbReference type="PANTHER" id="PTHR46300:SF7">
    <property type="entry name" value="P450, PUTATIVE (EUROFUNG)-RELATED"/>
    <property type="match status" value="1"/>
</dbReference>
<feature type="binding site" description="axial binding residue" evidence="9">
    <location>
        <position position="440"/>
    </location>
    <ligand>
        <name>heme</name>
        <dbReference type="ChEBI" id="CHEBI:30413"/>
    </ligand>
    <ligandPart>
        <name>Fe</name>
        <dbReference type="ChEBI" id="CHEBI:18248"/>
    </ligandPart>
</feature>
<evidence type="ECO:0000256" key="4">
    <source>
        <dbReference type="ARBA" id="ARBA00022617"/>
    </source>
</evidence>
<dbReference type="InterPro" id="IPR036396">
    <property type="entry name" value="Cyt_P450_sf"/>
</dbReference>
<dbReference type="InterPro" id="IPR017972">
    <property type="entry name" value="Cyt_P450_CS"/>
</dbReference>
<dbReference type="PANTHER" id="PTHR46300">
    <property type="entry name" value="P450, PUTATIVE (EUROFUNG)-RELATED-RELATED"/>
    <property type="match status" value="1"/>
</dbReference>
<dbReference type="InterPro" id="IPR050364">
    <property type="entry name" value="Cytochrome_P450_fung"/>
</dbReference>
<dbReference type="STRING" id="1076256.A0A2H3C2M0"/>
<dbReference type="Gene3D" id="1.10.630.10">
    <property type="entry name" value="Cytochrome P450"/>
    <property type="match status" value="1"/>
</dbReference>
<keyword evidence="12" id="KW-1185">Reference proteome</keyword>
<evidence type="ECO:0000256" key="10">
    <source>
        <dbReference type="RuleBase" id="RU000461"/>
    </source>
</evidence>
<keyword evidence="8 10" id="KW-0503">Monooxygenase</keyword>
<protein>
    <submittedName>
        <fullName evidence="11">Cytochrome P450</fullName>
    </submittedName>
</protein>
<evidence type="ECO:0000313" key="12">
    <source>
        <dbReference type="Proteomes" id="UP000218334"/>
    </source>
</evidence>
<dbReference type="PRINTS" id="PR00463">
    <property type="entry name" value="EP450I"/>
</dbReference>
<organism evidence="11 12">
    <name type="scientific">Armillaria solidipes</name>
    <dbReference type="NCBI Taxonomy" id="1076256"/>
    <lineage>
        <taxon>Eukaryota</taxon>
        <taxon>Fungi</taxon>
        <taxon>Dikarya</taxon>
        <taxon>Basidiomycota</taxon>
        <taxon>Agaricomycotina</taxon>
        <taxon>Agaricomycetes</taxon>
        <taxon>Agaricomycetidae</taxon>
        <taxon>Agaricales</taxon>
        <taxon>Marasmiineae</taxon>
        <taxon>Physalacriaceae</taxon>
        <taxon>Armillaria</taxon>
    </lineage>
</organism>
<dbReference type="PROSITE" id="PS00086">
    <property type="entry name" value="CYTOCHROME_P450"/>
    <property type="match status" value="1"/>
</dbReference>
<keyword evidence="5 9" id="KW-0479">Metal-binding</keyword>
<accession>A0A2H3C2M0</accession>
<evidence type="ECO:0000256" key="7">
    <source>
        <dbReference type="ARBA" id="ARBA00023004"/>
    </source>
</evidence>
<evidence type="ECO:0000256" key="3">
    <source>
        <dbReference type="ARBA" id="ARBA00010617"/>
    </source>
</evidence>
<evidence type="ECO:0000256" key="9">
    <source>
        <dbReference type="PIRSR" id="PIRSR602401-1"/>
    </source>
</evidence>
<dbReference type="EMBL" id="KZ293426">
    <property type="protein sequence ID" value="PBK70383.1"/>
    <property type="molecule type" value="Genomic_DNA"/>
</dbReference>
<dbReference type="AlphaFoldDB" id="A0A2H3C2M0"/>
<evidence type="ECO:0000256" key="5">
    <source>
        <dbReference type="ARBA" id="ARBA00022723"/>
    </source>
</evidence>
<dbReference type="PRINTS" id="PR00385">
    <property type="entry name" value="P450"/>
</dbReference>
<reference evidence="12" key="1">
    <citation type="journal article" date="2017" name="Nat. Ecol. Evol.">
        <title>Genome expansion and lineage-specific genetic innovations in the forest pathogenic fungi Armillaria.</title>
        <authorList>
            <person name="Sipos G."/>
            <person name="Prasanna A.N."/>
            <person name="Walter M.C."/>
            <person name="O'Connor E."/>
            <person name="Balint B."/>
            <person name="Krizsan K."/>
            <person name="Kiss B."/>
            <person name="Hess J."/>
            <person name="Varga T."/>
            <person name="Slot J."/>
            <person name="Riley R."/>
            <person name="Boka B."/>
            <person name="Rigling D."/>
            <person name="Barry K."/>
            <person name="Lee J."/>
            <person name="Mihaltcheva S."/>
            <person name="LaButti K."/>
            <person name="Lipzen A."/>
            <person name="Waldron R."/>
            <person name="Moloney N.M."/>
            <person name="Sperisen C."/>
            <person name="Kredics L."/>
            <person name="Vagvoelgyi C."/>
            <person name="Patrignani A."/>
            <person name="Fitzpatrick D."/>
            <person name="Nagy I."/>
            <person name="Doyle S."/>
            <person name="Anderson J.B."/>
            <person name="Grigoriev I.V."/>
            <person name="Gueldener U."/>
            <person name="Muensterkoetter M."/>
            <person name="Nagy L.G."/>
        </authorList>
    </citation>
    <scope>NUCLEOTIDE SEQUENCE [LARGE SCALE GENOMIC DNA]</scope>
    <source>
        <strain evidence="12">28-4</strain>
    </source>
</reference>
<dbReference type="Pfam" id="PF00067">
    <property type="entry name" value="p450"/>
    <property type="match status" value="1"/>
</dbReference>
<dbReference type="InterPro" id="IPR002401">
    <property type="entry name" value="Cyt_P450_E_grp-I"/>
</dbReference>
<dbReference type="Proteomes" id="UP000218334">
    <property type="component" value="Unassembled WGS sequence"/>
</dbReference>
<sequence length="513" mass="57687">MDFFRAVDLSAFLALSYVLYRLFSRPRLRLPPGPRSLPILGNIYDVPAKYEWITYRDMARRYNSDIIHLNLMGTSLIAVNTREAARELFDRRSAIYSDKPPFPMLNGLIGFTWHFAFHRYGAYWKEHRKLFHKEFVGPAMTSHYPRLLDGARCLLKRFLDDPGNFRESIRFMAARVILGVAYGIDVRDNDDYYVQTAENAMAGMAAAGNAGSFLVDSFPILQYLPDWFPGADFKRKAANWNLSVKAMPHVTMKFVHDSMASGTSVESIASKNIAEMEENTESSLEKEEILRNVLASSYAAGSDTTVSALTTFLLAMTQNPKIQKKAQEAIDDTIGCDRLPEFSDYKSVPYINAILKEVLRWRAVTPLAVPHSVTLDDEYRGYHIPKDSIVVGNAWAMLNDVSVYGENPDVFNPDRFLKDGKINPDIPHPEEAFGFGRRICPGQDMAEASMWMTIASILAVFNITKAVDDKGNVVEPSGEFTSGMLSHAAPFECEIKPRSKYAVSLIQSGIHVL</sequence>
<comment type="pathway">
    <text evidence="2">Secondary metabolite biosynthesis.</text>
</comment>
<evidence type="ECO:0000256" key="6">
    <source>
        <dbReference type="ARBA" id="ARBA00023002"/>
    </source>
</evidence>
<dbReference type="GO" id="GO:0020037">
    <property type="term" value="F:heme binding"/>
    <property type="evidence" value="ECO:0007669"/>
    <property type="project" value="InterPro"/>
</dbReference>
<dbReference type="CDD" id="cd11065">
    <property type="entry name" value="CYP64-like"/>
    <property type="match status" value="1"/>
</dbReference>
<gene>
    <name evidence="11" type="ORF">ARMSODRAFT_995027</name>
</gene>
<keyword evidence="6 10" id="KW-0560">Oxidoreductase</keyword>
<evidence type="ECO:0000256" key="2">
    <source>
        <dbReference type="ARBA" id="ARBA00005179"/>
    </source>
</evidence>
<dbReference type="GO" id="GO:0016705">
    <property type="term" value="F:oxidoreductase activity, acting on paired donors, with incorporation or reduction of molecular oxygen"/>
    <property type="evidence" value="ECO:0007669"/>
    <property type="project" value="InterPro"/>
</dbReference>
<dbReference type="GO" id="GO:0005506">
    <property type="term" value="F:iron ion binding"/>
    <property type="evidence" value="ECO:0007669"/>
    <property type="project" value="InterPro"/>
</dbReference>
<name>A0A2H3C2M0_9AGAR</name>
<proteinExistence type="inferred from homology"/>
<evidence type="ECO:0000256" key="8">
    <source>
        <dbReference type="ARBA" id="ARBA00023033"/>
    </source>
</evidence>
<keyword evidence="4 9" id="KW-0349">Heme</keyword>
<evidence type="ECO:0000313" key="11">
    <source>
        <dbReference type="EMBL" id="PBK70383.1"/>
    </source>
</evidence>
<comment type="similarity">
    <text evidence="3 10">Belongs to the cytochrome P450 family.</text>
</comment>
<dbReference type="SUPFAM" id="SSF48264">
    <property type="entry name" value="Cytochrome P450"/>
    <property type="match status" value="1"/>
</dbReference>
<keyword evidence="7 9" id="KW-0408">Iron</keyword>
<dbReference type="GO" id="GO:0004497">
    <property type="term" value="F:monooxygenase activity"/>
    <property type="evidence" value="ECO:0007669"/>
    <property type="project" value="UniProtKB-KW"/>
</dbReference>
<dbReference type="InterPro" id="IPR001128">
    <property type="entry name" value="Cyt_P450"/>
</dbReference>